<protein>
    <recommendedName>
        <fullName evidence="2">F-box domain-containing protein</fullName>
    </recommendedName>
</protein>
<evidence type="ECO:0000259" key="2">
    <source>
        <dbReference type="PROSITE" id="PS50181"/>
    </source>
</evidence>
<feature type="compositionally biased region" description="Basic and acidic residues" evidence="1">
    <location>
        <begin position="31"/>
        <end position="48"/>
    </location>
</feature>
<evidence type="ECO:0000313" key="4">
    <source>
        <dbReference type="Proteomes" id="UP000624244"/>
    </source>
</evidence>
<dbReference type="AlphaFoldDB" id="A0A8H5ZS09"/>
<feature type="region of interest" description="Disordered" evidence="1">
    <location>
        <begin position="600"/>
        <end position="634"/>
    </location>
</feature>
<evidence type="ECO:0000256" key="1">
    <source>
        <dbReference type="SAM" id="MobiDB-lite"/>
    </source>
</evidence>
<organism evidence="3 4">
    <name type="scientific">Cochliobolus sativus</name>
    <name type="common">Common root rot and spot blotch fungus</name>
    <name type="synonym">Bipolaris sorokiniana</name>
    <dbReference type="NCBI Taxonomy" id="45130"/>
    <lineage>
        <taxon>Eukaryota</taxon>
        <taxon>Fungi</taxon>
        <taxon>Dikarya</taxon>
        <taxon>Ascomycota</taxon>
        <taxon>Pezizomycotina</taxon>
        <taxon>Dothideomycetes</taxon>
        <taxon>Pleosporomycetidae</taxon>
        <taxon>Pleosporales</taxon>
        <taxon>Pleosporineae</taxon>
        <taxon>Pleosporaceae</taxon>
        <taxon>Bipolaris</taxon>
    </lineage>
</organism>
<dbReference type="Pfam" id="PF00646">
    <property type="entry name" value="F-box"/>
    <property type="match status" value="1"/>
</dbReference>
<feature type="domain" description="F-box" evidence="2">
    <location>
        <begin position="64"/>
        <end position="111"/>
    </location>
</feature>
<dbReference type="EMBL" id="WNKQ01000003">
    <property type="protein sequence ID" value="KAF5852778.1"/>
    <property type="molecule type" value="Genomic_DNA"/>
</dbReference>
<dbReference type="CDD" id="cd09917">
    <property type="entry name" value="F-box_SF"/>
    <property type="match status" value="1"/>
</dbReference>
<comment type="caution">
    <text evidence="3">The sequence shown here is derived from an EMBL/GenBank/DDBJ whole genome shotgun (WGS) entry which is preliminary data.</text>
</comment>
<accession>A0A8H5ZS09</accession>
<name>A0A8H5ZS09_COCSA</name>
<dbReference type="PROSITE" id="PS50181">
    <property type="entry name" value="FBOX"/>
    <property type="match status" value="1"/>
</dbReference>
<gene>
    <name evidence="3" type="ORF">GGP41_008216</name>
</gene>
<feature type="region of interest" description="Disordered" evidence="1">
    <location>
        <begin position="1"/>
        <end position="50"/>
    </location>
</feature>
<evidence type="ECO:0000313" key="3">
    <source>
        <dbReference type="EMBL" id="KAF5852778.1"/>
    </source>
</evidence>
<sequence length="697" mass="79355">MAPSTPSSSRMRKRRVGSPGITPAIPNLPRETTRRETAPSHEQQRSDHQSNIVLDYGEAYKRARICLLDLPSELIDLIASKLHTEEAIFNFSLVNKRLSSIVQQTMVRKPVLRQPNIRGFLEMLGHHPELIQKVTNVNLGDFDCFDYREVPNLDGDVKGTIGRIITANTQGEVTWSHIRKTKDFLGPVWREDQAFFLNTLVALCSNIRSITIELPGARRFQASHPPRPNHSAPRTFPSLNPELLPVTPFDGIALQILRPTLQSLTIAEDTRWKGPATLEILHFRDLQWRNMGKHTMTLAGFSSLKRLEVPMDALGCPQNVAFSKEDRQTTPDKNDTPKHNLVLKDGRLQTLEEARLKVLPSTLTHLHLRSCNRFTFAFLKTINETSTENTQLRYVELFFHSESHEAIINCDAADEGGFSYLDLLMELERKNINVQFFCGVKETGVDIRRELEALSFLTPYEVWRYSNFRRPFSDLNLCASRIRQSSVIGSRLFLRHANSHLRLFNSATFDPESWAQSAFFRGMNPTKKSNSTREQKPKAEEDVDNNCHIRNRGKRRIRRRLPGLLSLDSFQFSFNKVQSLSSLPEEAVFQGVVLPISTNSRTQPIEDSGSSKKTNNVGKDEGSRTKRGRKTRHVEPNISEVKILENNMVELEIGSGCRIVAPEPPTSETSTFDIASWVTVDWRGFFKLSEKSDRMIV</sequence>
<reference evidence="3" key="1">
    <citation type="submission" date="2019-11" db="EMBL/GenBank/DDBJ databases">
        <title>Bipolaris sorokiniana Genome sequencing.</title>
        <authorList>
            <person name="Wang H."/>
        </authorList>
    </citation>
    <scope>NUCLEOTIDE SEQUENCE</scope>
</reference>
<dbReference type="Proteomes" id="UP000624244">
    <property type="component" value="Unassembled WGS sequence"/>
</dbReference>
<dbReference type="InterPro" id="IPR001810">
    <property type="entry name" value="F-box_dom"/>
</dbReference>
<dbReference type="OMA" id="TRWKGPA"/>
<proteinExistence type="predicted"/>